<feature type="compositionally biased region" description="Pro residues" evidence="6">
    <location>
        <begin position="155"/>
        <end position="166"/>
    </location>
</feature>
<reference evidence="9" key="1">
    <citation type="submission" date="2015-07" db="EMBL/GenBank/DDBJ databases">
        <title>Transcriptome Assembly of Anthurium amnicola.</title>
        <authorList>
            <person name="Suzuki J."/>
        </authorList>
    </citation>
    <scope>NUCLEOTIDE SEQUENCE</scope>
</reference>
<dbReference type="Gene3D" id="2.60.40.790">
    <property type="match status" value="1"/>
</dbReference>
<gene>
    <name evidence="9" type="primary">HSP17.9A</name>
    <name evidence="9" type="ORF">g.4965</name>
</gene>
<keyword evidence="3" id="KW-0611">Plant defense</keyword>
<dbReference type="PANTHER" id="PTHR43670">
    <property type="entry name" value="HEAT SHOCK PROTEIN 26"/>
    <property type="match status" value="1"/>
</dbReference>
<dbReference type="Pfam" id="PF00011">
    <property type="entry name" value="HSP20"/>
    <property type="match status" value="1"/>
</dbReference>
<keyword evidence="7" id="KW-1133">Transmembrane helix</keyword>
<proteinExistence type="inferred from homology"/>
<evidence type="ECO:0000256" key="3">
    <source>
        <dbReference type="ARBA" id="ARBA00022821"/>
    </source>
</evidence>
<feature type="region of interest" description="Disordered" evidence="6">
    <location>
        <begin position="152"/>
        <end position="245"/>
    </location>
</feature>
<evidence type="ECO:0000256" key="6">
    <source>
        <dbReference type="SAM" id="MobiDB-lite"/>
    </source>
</evidence>
<organism evidence="9">
    <name type="scientific">Anthurium amnicola</name>
    <dbReference type="NCBI Taxonomy" id="1678845"/>
    <lineage>
        <taxon>Eukaryota</taxon>
        <taxon>Viridiplantae</taxon>
        <taxon>Streptophyta</taxon>
        <taxon>Embryophyta</taxon>
        <taxon>Tracheophyta</taxon>
        <taxon>Spermatophyta</taxon>
        <taxon>Magnoliopsida</taxon>
        <taxon>Liliopsida</taxon>
        <taxon>Araceae</taxon>
        <taxon>Pothoideae</taxon>
        <taxon>Potheae</taxon>
        <taxon>Anthurium</taxon>
    </lineage>
</organism>
<dbReference type="AlphaFoldDB" id="A0A1D1YA20"/>
<keyword evidence="7" id="KW-0812">Transmembrane</keyword>
<evidence type="ECO:0000256" key="5">
    <source>
        <dbReference type="RuleBase" id="RU003616"/>
    </source>
</evidence>
<dbReference type="InterPro" id="IPR008978">
    <property type="entry name" value="HSP20-like_chaperone"/>
</dbReference>
<evidence type="ECO:0000256" key="7">
    <source>
        <dbReference type="SAM" id="Phobius"/>
    </source>
</evidence>
<keyword evidence="9" id="KW-0346">Stress response</keyword>
<dbReference type="PROSITE" id="PS01031">
    <property type="entry name" value="SHSP"/>
    <property type="match status" value="1"/>
</dbReference>
<feature type="compositionally biased region" description="Basic and acidic residues" evidence="6">
    <location>
        <begin position="186"/>
        <end position="204"/>
    </location>
</feature>
<feature type="transmembrane region" description="Helical" evidence="7">
    <location>
        <begin position="252"/>
        <end position="274"/>
    </location>
</feature>
<comment type="subcellular location">
    <subcellularLocation>
        <location evidence="1">Cell membrane</location>
        <topology evidence="1">Single-pass membrane protein</topology>
    </subcellularLocation>
</comment>
<name>A0A1D1YA20_9ARAE</name>
<sequence length="294" mass="32423">MASLIHTNLKQSYLEQPRDRLFAFQKHQEQARRPPPPTMDPRSPPAPAAGLRVYEDVEPPYRWESGKDADVLVVDLTGFKGEDAFKKEHLKVRIDNYGNLKVSGERPLAGGRGDRWRRFQRVHRMADDCNPSEIKAKFDSGSLSVVMPKLIKTQPPAPAPSAAPPVKPEEKAAAAGAEVAASASRKAGEPGEARTDTRQERAKPEAGNGRKGAEKPDQPWSPRPLAKREEPKQGKAGLGGLEEKEKRRRSRWVVVAVAAAAAMVVVLVGLGIYLRRRRMMSGPDEAPESFTDLY</sequence>
<dbReference type="EMBL" id="GDJX01016482">
    <property type="protein sequence ID" value="JAT51454.1"/>
    <property type="molecule type" value="Transcribed_RNA"/>
</dbReference>
<evidence type="ECO:0000313" key="9">
    <source>
        <dbReference type="EMBL" id="JAT51454.1"/>
    </source>
</evidence>
<evidence type="ECO:0000256" key="2">
    <source>
        <dbReference type="ARBA" id="ARBA00022475"/>
    </source>
</evidence>
<feature type="region of interest" description="Disordered" evidence="6">
    <location>
        <begin position="23"/>
        <end position="50"/>
    </location>
</feature>
<keyword evidence="2" id="KW-1003">Cell membrane</keyword>
<dbReference type="PANTHER" id="PTHR43670:SF132">
    <property type="entry name" value="OS03G0157600 PROTEIN"/>
    <property type="match status" value="1"/>
</dbReference>
<dbReference type="GO" id="GO:0006952">
    <property type="term" value="P:defense response"/>
    <property type="evidence" value="ECO:0007669"/>
    <property type="project" value="UniProtKB-KW"/>
</dbReference>
<evidence type="ECO:0000256" key="1">
    <source>
        <dbReference type="ARBA" id="ARBA00004162"/>
    </source>
</evidence>
<feature type="compositionally biased region" description="Pro residues" evidence="6">
    <location>
        <begin position="33"/>
        <end position="47"/>
    </location>
</feature>
<feature type="compositionally biased region" description="Basic and acidic residues" evidence="6">
    <location>
        <begin position="23"/>
        <end position="32"/>
    </location>
</feature>
<evidence type="ECO:0000259" key="8">
    <source>
        <dbReference type="PROSITE" id="PS01031"/>
    </source>
</evidence>
<protein>
    <submittedName>
        <fullName evidence="9">17. class I heat shock protein</fullName>
    </submittedName>
</protein>
<accession>A0A1D1YA20</accession>
<feature type="domain" description="SHSP" evidence="8">
    <location>
        <begin position="52"/>
        <end position="164"/>
    </location>
</feature>
<evidence type="ECO:0000256" key="4">
    <source>
        <dbReference type="PROSITE-ProRule" id="PRU00285"/>
    </source>
</evidence>
<comment type="similarity">
    <text evidence="4 5">Belongs to the small heat shock protein (HSP20) family.</text>
</comment>
<feature type="compositionally biased region" description="Low complexity" evidence="6">
    <location>
        <begin position="173"/>
        <end position="185"/>
    </location>
</feature>
<dbReference type="GO" id="GO:0034605">
    <property type="term" value="P:cellular response to heat"/>
    <property type="evidence" value="ECO:0007669"/>
    <property type="project" value="TreeGrafter"/>
</dbReference>
<dbReference type="CDD" id="cd00298">
    <property type="entry name" value="ACD_sHsps_p23-like"/>
    <property type="match status" value="1"/>
</dbReference>
<dbReference type="GO" id="GO:0005886">
    <property type="term" value="C:plasma membrane"/>
    <property type="evidence" value="ECO:0007669"/>
    <property type="project" value="UniProtKB-SubCell"/>
</dbReference>
<dbReference type="InterPro" id="IPR002068">
    <property type="entry name" value="A-crystallin/Hsp20_dom"/>
</dbReference>
<dbReference type="SUPFAM" id="SSF49764">
    <property type="entry name" value="HSP20-like chaperones"/>
    <property type="match status" value="1"/>
</dbReference>
<keyword evidence="7" id="KW-0472">Membrane</keyword>